<evidence type="ECO:0000256" key="2">
    <source>
        <dbReference type="SAM" id="Phobius"/>
    </source>
</evidence>
<dbReference type="OrthoDB" id="3426404at2"/>
<feature type="transmembrane region" description="Helical" evidence="2">
    <location>
        <begin position="144"/>
        <end position="167"/>
    </location>
</feature>
<sequence>MIPPQVRDRQYRRPARLGRDRDDRLGAYPRPRRPGGGRRPRRSTTATGGAVEIFEGWPLPAAIGVLFLIVLLRAGGTYALGRGSRAGVKRLIERRGRMAPQLARAEAVIERFGAPVVALSFLTVGFQTAVNLAAGVLRMPLVKYIPALVVGGAMWATLYGILGLATVNAIIQAAQRDPVAALLSVLAVAALLVLIEVATRKARAISARHADAVEPILPDDAGRAE</sequence>
<dbReference type="Pfam" id="PF09335">
    <property type="entry name" value="VTT_dom"/>
    <property type="match status" value="1"/>
</dbReference>
<evidence type="ECO:0000256" key="1">
    <source>
        <dbReference type="SAM" id="MobiDB-lite"/>
    </source>
</evidence>
<dbReference type="EMBL" id="SDPL01000310">
    <property type="protein sequence ID" value="RXZ45818.1"/>
    <property type="molecule type" value="Genomic_DNA"/>
</dbReference>
<keyword evidence="2" id="KW-0472">Membrane</keyword>
<reference evidence="4 5" key="1">
    <citation type="submission" date="2019-01" db="EMBL/GenBank/DDBJ databases">
        <authorList>
            <person name="Li J."/>
        </authorList>
    </citation>
    <scope>NUCLEOTIDE SEQUENCE [LARGE SCALE GENOMIC DNA]</scope>
    <source>
        <strain evidence="4 5">CGMCC 4.7180</strain>
    </source>
</reference>
<feature type="compositionally biased region" description="Basic residues" evidence="1">
    <location>
        <begin position="30"/>
        <end position="42"/>
    </location>
</feature>
<evidence type="ECO:0000259" key="3">
    <source>
        <dbReference type="Pfam" id="PF09335"/>
    </source>
</evidence>
<feature type="transmembrane region" description="Helical" evidence="2">
    <location>
        <begin position="179"/>
        <end position="198"/>
    </location>
</feature>
<dbReference type="AlphaFoldDB" id="A0A4Q2JIX3"/>
<gene>
    <name evidence="4" type="ORF">ESO86_13145</name>
</gene>
<keyword evidence="2" id="KW-1133">Transmembrane helix</keyword>
<evidence type="ECO:0000313" key="4">
    <source>
        <dbReference type="EMBL" id="RXZ45818.1"/>
    </source>
</evidence>
<feature type="domain" description="VTT" evidence="3">
    <location>
        <begin position="56"/>
        <end position="163"/>
    </location>
</feature>
<feature type="transmembrane region" description="Helical" evidence="2">
    <location>
        <begin position="102"/>
        <end position="124"/>
    </location>
</feature>
<proteinExistence type="predicted"/>
<keyword evidence="2" id="KW-0812">Transmembrane</keyword>
<comment type="caution">
    <text evidence="4">The sequence shown here is derived from an EMBL/GenBank/DDBJ whole genome shotgun (WGS) entry which is preliminary data.</text>
</comment>
<feature type="compositionally biased region" description="Basic and acidic residues" evidence="1">
    <location>
        <begin position="1"/>
        <end position="25"/>
    </location>
</feature>
<name>A0A4Q2JIX3_9MICO</name>
<dbReference type="InterPro" id="IPR032816">
    <property type="entry name" value="VTT_dom"/>
</dbReference>
<accession>A0A4Q2JIX3</accession>
<protein>
    <recommendedName>
        <fullName evidence="3">VTT domain-containing protein</fullName>
    </recommendedName>
</protein>
<organism evidence="4 5">
    <name type="scientific">Agromyces binzhouensis</name>
    <dbReference type="NCBI Taxonomy" id="1817495"/>
    <lineage>
        <taxon>Bacteria</taxon>
        <taxon>Bacillati</taxon>
        <taxon>Actinomycetota</taxon>
        <taxon>Actinomycetes</taxon>
        <taxon>Micrococcales</taxon>
        <taxon>Microbacteriaceae</taxon>
        <taxon>Agromyces</taxon>
    </lineage>
</organism>
<feature type="region of interest" description="Disordered" evidence="1">
    <location>
        <begin position="1"/>
        <end position="46"/>
    </location>
</feature>
<evidence type="ECO:0000313" key="5">
    <source>
        <dbReference type="Proteomes" id="UP000292881"/>
    </source>
</evidence>
<dbReference type="Proteomes" id="UP000292881">
    <property type="component" value="Unassembled WGS sequence"/>
</dbReference>
<keyword evidence="5" id="KW-1185">Reference proteome</keyword>